<evidence type="ECO:0000313" key="5">
    <source>
        <dbReference type="EMBL" id="TCG10402.1"/>
    </source>
</evidence>
<keyword evidence="6" id="KW-1185">Reference proteome</keyword>
<dbReference type="NCBIfam" id="NF045867">
    <property type="entry name" value="PheT_Nterm_rel"/>
    <property type="match status" value="1"/>
</dbReference>
<dbReference type="Proteomes" id="UP000291072">
    <property type="component" value="Unassembled WGS sequence"/>
</dbReference>
<dbReference type="InterPro" id="IPR002547">
    <property type="entry name" value="tRNA-bd_dom"/>
</dbReference>
<name>A0A4R0XLV0_9MOLU</name>
<reference evidence="5 6" key="1">
    <citation type="submission" date="2018-02" db="EMBL/GenBank/DDBJ databases">
        <title>Mycoplasma marinum and Mycoplasma todarodis sp. nov., moderately halophilic and psychrotolerant mycoplasmas isolated from cephalopods.</title>
        <authorList>
            <person name="Viver T."/>
        </authorList>
    </citation>
    <scope>NUCLEOTIDE SEQUENCE [LARGE SCALE GENOMIC DNA]</scope>
    <source>
        <strain evidence="5 6">5H</strain>
    </source>
</reference>
<dbReference type="InterPro" id="IPR012340">
    <property type="entry name" value="NA-bd_OB-fold"/>
</dbReference>
<accession>A0A4R0XLV0</accession>
<dbReference type="Pfam" id="PF14794">
    <property type="entry name" value="DUF4479"/>
    <property type="match status" value="1"/>
</dbReference>
<dbReference type="NCBIfam" id="NF045760">
    <property type="entry name" value="YtpR"/>
    <property type="match status" value="1"/>
</dbReference>
<feature type="domain" description="TRNA-binding" evidence="4">
    <location>
        <begin position="84"/>
        <end position="190"/>
    </location>
</feature>
<evidence type="ECO:0000256" key="1">
    <source>
        <dbReference type="ARBA" id="ARBA00022555"/>
    </source>
</evidence>
<dbReference type="SUPFAM" id="SSF50249">
    <property type="entry name" value="Nucleic acid-binding proteins"/>
    <property type="match status" value="1"/>
</dbReference>
<organism evidence="5 6">
    <name type="scientific">Mycoplasma todarodis</name>
    <dbReference type="NCBI Taxonomy" id="1937191"/>
    <lineage>
        <taxon>Bacteria</taxon>
        <taxon>Bacillati</taxon>
        <taxon>Mycoplasmatota</taxon>
        <taxon>Mollicutes</taxon>
        <taxon>Mycoplasmataceae</taxon>
        <taxon>Mycoplasma</taxon>
    </lineage>
</organism>
<evidence type="ECO:0000259" key="4">
    <source>
        <dbReference type="PROSITE" id="PS50886"/>
    </source>
</evidence>
<keyword evidence="2 3" id="KW-0694">RNA-binding</keyword>
<dbReference type="Gene3D" id="3.30.1940.10">
    <property type="entry name" value="YtpR-like"/>
    <property type="match status" value="1"/>
</dbReference>
<dbReference type="EMBL" id="PSZP01000050">
    <property type="protein sequence ID" value="TCG10402.1"/>
    <property type="molecule type" value="Genomic_DNA"/>
</dbReference>
<dbReference type="InterPro" id="IPR033714">
    <property type="entry name" value="tRNA_bind_bactPheRS"/>
</dbReference>
<dbReference type="InterPro" id="IPR037154">
    <property type="entry name" value="YtpR-like_sf"/>
</dbReference>
<gene>
    <name evidence="5" type="ORF">C4B25_04375</name>
</gene>
<dbReference type="CDD" id="cd02796">
    <property type="entry name" value="tRNA_bind_bactPheRS"/>
    <property type="match status" value="1"/>
</dbReference>
<proteinExistence type="predicted"/>
<dbReference type="RefSeq" id="WP_131613879.1">
    <property type="nucleotide sequence ID" value="NZ_PSZP01000050.1"/>
</dbReference>
<dbReference type="InterPro" id="IPR027855">
    <property type="entry name" value="DUF4479"/>
</dbReference>
<evidence type="ECO:0000256" key="2">
    <source>
        <dbReference type="ARBA" id="ARBA00022884"/>
    </source>
</evidence>
<dbReference type="PROSITE" id="PS50886">
    <property type="entry name" value="TRBD"/>
    <property type="match status" value="1"/>
</dbReference>
<dbReference type="AlphaFoldDB" id="A0A4R0XLV0"/>
<protein>
    <recommendedName>
        <fullName evidence="4">tRNA-binding domain-containing protein</fullName>
    </recommendedName>
</protein>
<sequence>MALIYWNKTSLQDQAVIWLKDSDKEKINVEQHDGFTLIKEENEIVGVNIQNASSLLELKEGAHSITKEMIEKMKEQLGLDLSELNTSSMLVVGEILERKPHPRAEKLAVLKVMAHKELTIVTNTTNSVEGVKIVVAKLGAILPSGTMIKPAKVMGVASEGMLCGGETLGLEKTHGDAYVVTKQNAGEEFVL</sequence>
<keyword evidence="1 3" id="KW-0820">tRNA-binding</keyword>
<comment type="caution">
    <text evidence="5">The sequence shown here is derived from an EMBL/GenBank/DDBJ whole genome shotgun (WGS) entry which is preliminary data.</text>
</comment>
<dbReference type="Pfam" id="PF01588">
    <property type="entry name" value="tRNA_bind"/>
    <property type="match status" value="1"/>
</dbReference>
<dbReference type="Gene3D" id="2.40.50.140">
    <property type="entry name" value="Nucleic acid-binding proteins"/>
    <property type="match status" value="1"/>
</dbReference>
<evidence type="ECO:0000313" key="6">
    <source>
        <dbReference type="Proteomes" id="UP000291072"/>
    </source>
</evidence>
<evidence type="ECO:0000256" key="3">
    <source>
        <dbReference type="PROSITE-ProRule" id="PRU00209"/>
    </source>
</evidence>
<dbReference type="GO" id="GO:0000049">
    <property type="term" value="F:tRNA binding"/>
    <property type="evidence" value="ECO:0007669"/>
    <property type="project" value="UniProtKB-UniRule"/>
</dbReference>
<dbReference type="OrthoDB" id="398650at2"/>